<dbReference type="KEGG" id="lje:BUE77_00280"/>
<evidence type="ECO:0000313" key="10">
    <source>
        <dbReference type="EMBL" id="KAA9323735.1"/>
    </source>
</evidence>
<evidence type="ECO:0000313" key="11">
    <source>
        <dbReference type="EMBL" id="MEL0565539.1"/>
    </source>
</evidence>
<dbReference type="CDD" id="cd03262">
    <property type="entry name" value="ABC_HisP_GlnQ"/>
    <property type="match status" value="1"/>
</dbReference>
<keyword evidence="4" id="KW-1003">Cell membrane</keyword>
<dbReference type="PIRSF" id="PIRSF039085">
    <property type="entry name" value="ABC_ATPase_HisP"/>
    <property type="match status" value="1"/>
</dbReference>
<name>A0A5N1IDN9_LACJE</name>
<dbReference type="Proteomes" id="UP001385848">
    <property type="component" value="Unassembled WGS sequence"/>
</dbReference>
<dbReference type="Proteomes" id="UP000327236">
    <property type="component" value="Unassembled WGS sequence"/>
</dbReference>
<dbReference type="PANTHER" id="PTHR43166:SF9">
    <property type="entry name" value="GLUTAMATE_ASPARTATE IMPORT ATP-BINDING PROTEIN GLTL"/>
    <property type="match status" value="1"/>
</dbReference>
<keyword evidence="8" id="KW-0472">Membrane</keyword>
<keyword evidence="7" id="KW-0029">Amino-acid transport</keyword>
<protein>
    <submittedName>
        <fullName evidence="10">Amino acid ABC transporter ATP-binding protein</fullName>
    </submittedName>
</protein>
<comment type="caution">
    <text evidence="10">The sequence shown here is derived from an EMBL/GenBank/DDBJ whole genome shotgun (WGS) entry which is preliminary data.</text>
</comment>
<dbReference type="PROSITE" id="PS00211">
    <property type="entry name" value="ABC_TRANSPORTER_1"/>
    <property type="match status" value="1"/>
</dbReference>
<comment type="subcellular location">
    <subcellularLocation>
        <location evidence="1">Cell membrane</location>
        <topology evidence="1">Peripheral membrane protein</topology>
    </subcellularLocation>
</comment>
<evidence type="ECO:0000313" key="13">
    <source>
        <dbReference type="Proteomes" id="UP001385848"/>
    </source>
</evidence>
<reference evidence="10 12" key="1">
    <citation type="submission" date="2019-09" db="EMBL/GenBank/DDBJ databases">
        <title>Draft genome sequence assemblies of isolates from the urinary tract.</title>
        <authorList>
            <person name="Mores C.R."/>
            <person name="Putonti C."/>
            <person name="Wolfe A.J."/>
        </authorList>
    </citation>
    <scope>NUCLEOTIDE SEQUENCE [LARGE SCALE GENOMIC DNA]</scope>
    <source>
        <strain evidence="10 12">UMB246</strain>
    </source>
</reference>
<dbReference type="InterPro" id="IPR017871">
    <property type="entry name" value="ABC_transporter-like_CS"/>
</dbReference>
<dbReference type="RefSeq" id="WP_006585459.1">
    <property type="nucleotide sequence ID" value="NZ_CATOUV010000001.1"/>
</dbReference>
<dbReference type="SMART" id="SM00382">
    <property type="entry name" value="AAA"/>
    <property type="match status" value="1"/>
</dbReference>
<evidence type="ECO:0000259" key="9">
    <source>
        <dbReference type="PROSITE" id="PS50893"/>
    </source>
</evidence>
<evidence type="ECO:0000256" key="6">
    <source>
        <dbReference type="ARBA" id="ARBA00022840"/>
    </source>
</evidence>
<evidence type="ECO:0000256" key="2">
    <source>
        <dbReference type="ARBA" id="ARBA00005417"/>
    </source>
</evidence>
<dbReference type="GO" id="GO:0005886">
    <property type="term" value="C:plasma membrane"/>
    <property type="evidence" value="ECO:0007669"/>
    <property type="project" value="UniProtKB-SubCell"/>
</dbReference>
<sequence length="248" mass="27857">MSENIINVNHLQKNYGDHQVLRDITFDIKKGEIVSIIGPSGGGKSTMLRCINLLEEPTSGEINFNGSDITKPGFNRNDYRSKVGMVFQQFDLFENKNVLQNCMIGQELVLKRSKEEAKKIALENLKKVGMDPFIDAKPKQLSGGQQQRVAIARAISMNPDVLLFDEPTSALDPEMVGEVLDVMQKLATTGLTMIIVTHEMAFAKHVSDKVIFMSDGVITEQGSPEDIFDHPQEEKTQKFLRNFRKEDI</sequence>
<dbReference type="InterPro" id="IPR027417">
    <property type="entry name" value="P-loop_NTPase"/>
</dbReference>
<dbReference type="SUPFAM" id="SSF52540">
    <property type="entry name" value="P-loop containing nucleoside triphosphate hydrolases"/>
    <property type="match status" value="1"/>
</dbReference>
<evidence type="ECO:0000256" key="4">
    <source>
        <dbReference type="ARBA" id="ARBA00022475"/>
    </source>
</evidence>
<dbReference type="GO" id="GO:0016887">
    <property type="term" value="F:ATP hydrolysis activity"/>
    <property type="evidence" value="ECO:0007669"/>
    <property type="project" value="InterPro"/>
</dbReference>
<dbReference type="InterPro" id="IPR050086">
    <property type="entry name" value="MetN_ABC_transporter-like"/>
</dbReference>
<keyword evidence="13" id="KW-1185">Reference proteome</keyword>
<accession>A0A5N1IDN9</accession>
<keyword evidence="3" id="KW-0813">Transport</keyword>
<evidence type="ECO:0000313" key="12">
    <source>
        <dbReference type="Proteomes" id="UP000327236"/>
    </source>
</evidence>
<evidence type="ECO:0000256" key="5">
    <source>
        <dbReference type="ARBA" id="ARBA00022741"/>
    </source>
</evidence>
<gene>
    <name evidence="11" type="ORF">AAC431_06340</name>
    <name evidence="10" type="ORF">F6H94_01890</name>
</gene>
<evidence type="ECO:0000256" key="8">
    <source>
        <dbReference type="ARBA" id="ARBA00023136"/>
    </source>
</evidence>
<dbReference type="PROSITE" id="PS50893">
    <property type="entry name" value="ABC_TRANSPORTER_2"/>
    <property type="match status" value="1"/>
</dbReference>
<dbReference type="EMBL" id="VYWW01000006">
    <property type="protein sequence ID" value="KAA9323735.1"/>
    <property type="molecule type" value="Genomic_DNA"/>
</dbReference>
<reference evidence="11 13" key="2">
    <citation type="submission" date="2024-04" db="EMBL/GenBank/DDBJ databases">
        <title>Three lactobacilli isolated from voided urine samples from females with type 2 diabetes.</title>
        <authorList>
            <person name="Kula A."/>
            <person name="Stegman N."/>
            <person name="Putonti C."/>
        </authorList>
    </citation>
    <scope>NUCLEOTIDE SEQUENCE [LARGE SCALE GENOMIC DNA]</scope>
    <source>
        <strain evidence="11 13">1855</strain>
    </source>
</reference>
<dbReference type="InterPro" id="IPR003593">
    <property type="entry name" value="AAA+_ATPase"/>
</dbReference>
<proteinExistence type="inferred from homology"/>
<keyword evidence="6 10" id="KW-0067">ATP-binding</keyword>
<evidence type="ECO:0000256" key="1">
    <source>
        <dbReference type="ARBA" id="ARBA00004202"/>
    </source>
</evidence>
<organism evidence="10 12">
    <name type="scientific">Lactobacillus jensenii</name>
    <dbReference type="NCBI Taxonomy" id="109790"/>
    <lineage>
        <taxon>Bacteria</taxon>
        <taxon>Bacillati</taxon>
        <taxon>Bacillota</taxon>
        <taxon>Bacilli</taxon>
        <taxon>Lactobacillales</taxon>
        <taxon>Lactobacillaceae</taxon>
        <taxon>Lactobacillus</taxon>
    </lineage>
</organism>
<dbReference type="OrthoDB" id="9804199at2"/>
<dbReference type="GO" id="GO:0005524">
    <property type="term" value="F:ATP binding"/>
    <property type="evidence" value="ECO:0007669"/>
    <property type="project" value="UniProtKB-KW"/>
</dbReference>
<dbReference type="InterPro" id="IPR003439">
    <property type="entry name" value="ABC_transporter-like_ATP-bd"/>
</dbReference>
<keyword evidence="5" id="KW-0547">Nucleotide-binding</keyword>
<dbReference type="Pfam" id="PF00005">
    <property type="entry name" value="ABC_tran"/>
    <property type="match status" value="1"/>
</dbReference>
<dbReference type="EMBL" id="JBBVUL010000011">
    <property type="protein sequence ID" value="MEL0565539.1"/>
    <property type="molecule type" value="Genomic_DNA"/>
</dbReference>
<dbReference type="GO" id="GO:0015424">
    <property type="term" value="F:ABC-type amino acid transporter activity"/>
    <property type="evidence" value="ECO:0007669"/>
    <property type="project" value="InterPro"/>
</dbReference>
<dbReference type="InterPro" id="IPR030679">
    <property type="entry name" value="ABC_ATPase_HisP-typ"/>
</dbReference>
<dbReference type="AlphaFoldDB" id="A0A5N1IDN9"/>
<comment type="similarity">
    <text evidence="2">Belongs to the ABC transporter superfamily.</text>
</comment>
<dbReference type="FunFam" id="3.40.50.300:FF:000020">
    <property type="entry name" value="Amino acid ABC transporter ATP-binding component"/>
    <property type="match status" value="1"/>
</dbReference>
<dbReference type="GeneID" id="31742132"/>
<evidence type="ECO:0000256" key="3">
    <source>
        <dbReference type="ARBA" id="ARBA00022448"/>
    </source>
</evidence>
<evidence type="ECO:0000256" key="7">
    <source>
        <dbReference type="ARBA" id="ARBA00022970"/>
    </source>
</evidence>
<dbReference type="Gene3D" id="3.40.50.300">
    <property type="entry name" value="P-loop containing nucleotide triphosphate hydrolases"/>
    <property type="match status" value="1"/>
</dbReference>
<dbReference type="PANTHER" id="PTHR43166">
    <property type="entry name" value="AMINO ACID IMPORT ATP-BINDING PROTEIN"/>
    <property type="match status" value="1"/>
</dbReference>
<feature type="domain" description="ABC transporter" evidence="9">
    <location>
        <begin position="6"/>
        <end position="240"/>
    </location>
</feature>